<keyword evidence="7" id="KW-1185">Reference proteome</keyword>
<evidence type="ECO:0000256" key="1">
    <source>
        <dbReference type="ARBA" id="ARBA00004229"/>
    </source>
</evidence>
<feature type="binding site" evidence="5">
    <location>
        <position position="199"/>
    </location>
    <ligand>
        <name>chlorophyll a</name>
        <dbReference type="ChEBI" id="CHEBI:58416"/>
        <label>1</label>
    </ligand>
</feature>
<dbReference type="PANTHER" id="PTHR21649">
    <property type="entry name" value="CHLOROPHYLL A/B BINDING PROTEIN"/>
    <property type="match status" value="1"/>
</dbReference>
<sequence>MAFVSSFTLPARQTLSRSAICGAKLASQPVPSRASVRMAETSAAIPFLPKPQNIPEDAAGYAGFDPLGFTNVMNFKFLQEAEIKHARICMLAVLGILIPEQYVFPWYSEAPKLAAGIHQWGVNQGSLNQILIWSSFWEIVVGTPALIQMLTLDSPRQPGYYAFDPLGLGKTQAAFKRFQTSEIKNGRLAMIAIGGLLHQEFLTGMTPVQQLLEGKFLP</sequence>
<protein>
    <submittedName>
        <fullName evidence="6">Chlorophyll a-b binding protein 1B-21, chloroplastic</fullName>
    </submittedName>
</protein>
<feature type="binding site" evidence="5">
    <location>
        <position position="187"/>
    </location>
    <ligand>
        <name>chlorophyll a</name>
        <dbReference type="ChEBI" id="CHEBI:58416"/>
        <label>1</label>
    </ligand>
</feature>
<feature type="binding site" evidence="5">
    <location>
        <position position="185"/>
    </location>
    <ligand>
        <name>chlorophyll b</name>
        <dbReference type="ChEBI" id="CHEBI:61721"/>
        <label>2</label>
    </ligand>
</feature>
<evidence type="ECO:0000256" key="5">
    <source>
        <dbReference type="PIRSR" id="PIRSR601344-1"/>
    </source>
</evidence>
<evidence type="ECO:0000256" key="2">
    <source>
        <dbReference type="ARBA" id="ARBA00022528"/>
    </source>
</evidence>
<keyword evidence="3" id="KW-0602">Photosynthesis</keyword>
<dbReference type="GO" id="GO:0009765">
    <property type="term" value="P:photosynthesis, light harvesting"/>
    <property type="evidence" value="ECO:0007669"/>
    <property type="project" value="InterPro"/>
</dbReference>
<dbReference type="AlphaFoldDB" id="A0A2V3J1F6"/>
<keyword evidence="2" id="KW-0150">Chloroplast</keyword>
<dbReference type="InterPro" id="IPR022796">
    <property type="entry name" value="Chloroa_b-bind"/>
</dbReference>
<dbReference type="EMBL" id="NBIV01000027">
    <property type="protein sequence ID" value="PXF47220.1"/>
    <property type="molecule type" value="Genomic_DNA"/>
</dbReference>
<dbReference type="Proteomes" id="UP000247409">
    <property type="component" value="Unassembled WGS sequence"/>
</dbReference>
<keyword evidence="5" id="KW-0157">Chromophore</keyword>
<comment type="subcellular location">
    <subcellularLocation>
        <location evidence="1">Plastid</location>
        <location evidence="1">Chloroplast</location>
    </subcellularLocation>
</comment>
<dbReference type="Pfam" id="PF00504">
    <property type="entry name" value="Chloroa_b-bind"/>
    <property type="match status" value="1"/>
</dbReference>
<dbReference type="Gene3D" id="1.10.3460.10">
    <property type="entry name" value="Chlorophyll a/b binding protein domain"/>
    <property type="match status" value="1"/>
</dbReference>
<evidence type="ECO:0000313" key="7">
    <source>
        <dbReference type="Proteomes" id="UP000247409"/>
    </source>
</evidence>
<feature type="binding site" evidence="5">
    <location>
        <position position="85"/>
    </location>
    <ligand>
        <name>chlorophyll a</name>
        <dbReference type="ChEBI" id="CHEBI:58416"/>
        <label>1</label>
    </ligand>
</feature>
<proteinExistence type="predicted"/>
<dbReference type="STRING" id="448386.A0A2V3J1F6"/>
<evidence type="ECO:0000313" key="6">
    <source>
        <dbReference type="EMBL" id="PXF47220.1"/>
    </source>
</evidence>
<feature type="binding site" description="axial binding residue" evidence="5">
    <location>
        <position position="87"/>
    </location>
    <ligand>
        <name>chlorophyll b</name>
        <dbReference type="ChEBI" id="CHEBI:61721"/>
        <label>1</label>
    </ligand>
    <ligandPart>
        <name>Mg</name>
        <dbReference type="ChEBI" id="CHEBI:25107"/>
    </ligandPart>
</feature>
<dbReference type="GO" id="GO:0009507">
    <property type="term" value="C:chloroplast"/>
    <property type="evidence" value="ECO:0007669"/>
    <property type="project" value="UniProtKB-SubCell"/>
</dbReference>
<feature type="binding site" description="axial binding residue" evidence="5">
    <location>
        <position position="152"/>
    </location>
    <ligand>
        <name>chlorophyll b</name>
        <dbReference type="ChEBI" id="CHEBI:61721"/>
        <label>1</label>
    </ligand>
    <ligandPart>
        <name>Mg</name>
        <dbReference type="ChEBI" id="CHEBI:25107"/>
    </ligandPart>
</feature>
<dbReference type="GO" id="GO:0016020">
    <property type="term" value="C:membrane"/>
    <property type="evidence" value="ECO:0007669"/>
    <property type="project" value="InterPro"/>
</dbReference>
<evidence type="ECO:0000256" key="3">
    <source>
        <dbReference type="ARBA" id="ARBA00022531"/>
    </source>
</evidence>
<feature type="binding site" evidence="5">
    <location>
        <position position="82"/>
    </location>
    <ligand>
        <name>chlorophyll a</name>
        <dbReference type="ChEBI" id="CHEBI:58416"/>
        <label>1</label>
    </ligand>
</feature>
<keyword evidence="4" id="KW-0934">Plastid</keyword>
<evidence type="ECO:0000256" key="4">
    <source>
        <dbReference type="ARBA" id="ARBA00022640"/>
    </source>
</evidence>
<name>A0A2V3J1F6_9FLOR</name>
<organism evidence="6 7">
    <name type="scientific">Gracilariopsis chorda</name>
    <dbReference type="NCBI Taxonomy" id="448386"/>
    <lineage>
        <taxon>Eukaryota</taxon>
        <taxon>Rhodophyta</taxon>
        <taxon>Florideophyceae</taxon>
        <taxon>Rhodymeniophycidae</taxon>
        <taxon>Gracilariales</taxon>
        <taxon>Gracilariaceae</taxon>
        <taxon>Gracilariopsis</taxon>
    </lineage>
</organism>
<dbReference type="InterPro" id="IPR001344">
    <property type="entry name" value="Chloro_AB-bd_pln"/>
</dbReference>
<comment type="caution">
    <text evidence="6">The sequence shown here is derived from an EMBL/GenBank/DDBJ whole genome shotgun (WGS) entry which is preliminary data.</text>
</comment>
<reference evidence="6 7" key="1">
    <citation type="journal article" date="2018" name="Mol. Biol. Evol.">
        <title>Analysis of the draft genome of the red seaweed Gracilariopsis chorda provides insights into genome size evolution in Rhodophyta.</title>
        <authorList>
            <person name="Lee J."/>
            <person name="Yang E.C."/>
            <person name="Graf L."/>
            <person name="Yang J.H."/>
            <person name="Qiu H."/>
            <person name="Zel Zion U."/>
            <person name="Chan C.X."/>
            <person name="Stephens T.G."/>
            <person name="Weber A.P.M."/>
            <person name="Boo G.H."/>
            <person name="Boo S.M."/>
            <person name="Kim K.M."/>
            <person name="Shin Y."/>
            <person name="Jung M."/>
            <person name="Lee S.J."/>
            <person name="Yim H.S."/>
            <person name="Lee J.H."/>
            <person name="Bhattacharya D."/>
            <person name="Yoon H.S."/>
        </authorList>
    </citation>
    <scope>NUCLEOTIDE SEQUENCE [LARGE SCALE GENOMIC DNA]</scope>
    <source>
        <strain evidence="6 7">SKKU-2015</strain>
        <tissue evidence="6">Whole body</tissue>
    </source>
</reference>
<dbReference type="SUPFAM" id="SSF103511">
    <property type="entry name" value="Chlorophyll a-b binding protein"/>
    <property type="match status" value="1"/>
</dbReference>
<dbReference type="GO" id="GO:0016168">
    <property type="term" value="F:chlorophyll binding"/>
    <property type="evidence" value="ECO:0007669"/>
    <property type="project" value="UniProtKB-KW"/>
</dbReference>
<gene>
    <name evidence="6" type="ORF">BWQ96_02995</name>
</gene>
<keyword evidence="5" id="KW-0148">Chlorophyll</keyword>
<accession>A0A2V3J1F6</accession>
<feature type="binding site" evidence="5">
    <location>
        <position position="182"/>
    </location>
    <ligand>
        <name>chlorophyll a</name>
        <dbReference type="ChEBI" id="CHEBI:58416"/>
        <label>1</label>
    </ligand>
</feature>
<dbReference type="OrthoDB" id="423598at2759"/>